<evidence type="ECO:0000313" key="2">
    <source>
        <dbReference type="Proteomes" id="UP000029577"/>
    </source>
</evidence>
<dbReference type="Pfam" id="PF13531">
    <property type="entry name" value="SBP_bac_11"/>
    <property type="match status" value="1"/>
</dbReference>
<dbReference type="RefSeq" id="WP_038017644.1">
    <property type="nucleotide sequence ID" value="NZ_JPKR02000004.1"/>
</dbReference>
<name>A0A095VJG4_9GAMM</name>
<dbReference type="PANTHER" id="PTHR30632:SF11">
    <property type="entry name" value="BLR4797 PROTEIN"/>
    <property type="match status" value="1"/>
</dbReference>
<dbReference type="PANTHER" id="PTHR30632">
    <property type="entry name" value="MOLYBDATE-BINDING PERIPLASMIC PROTEIN"/>
    <property type="match status" value="1"/>
</dbReference>
<dbReference type="GO" id="GO:0015689">
    <property type="term" value="P:molybdate ion transport"/>
    <property type="evidence" value="ECO:0007669"/>
    <property type="project" value="TreeGrafter"/>
</dbReference>
<proteinExistence type="predicted"/>
<sequence>MSHSGPLSLHSALVVRSPFDATLLDRYRRQSGEIDIHWTPTTVLMKNIENGQQCDVVIVTDPAMDQLVAQGIVDPATRKPLVISRIGFAVKQGAPHVDVSGTEQLVKTLREGRSICYSVGGASGIHFKTVLKKLGIEQEIDAKACPIPEGFTAEKLITGEADLAIQQISELLVVPGVEIIGYLPDELQKITAFSIAQFASSERKQQAAELIDIVTAPETADEYQKFGLELRN</sequence>
<dbReference type="InterPro" id="IPR050682">
    <property type="entry name" value="ModA/WtpA"/>
</dbReference>
<dbReference type="AlphaFoldDB" id="A0A095VJG4"/>
<dbReference type="GO" id="GO:0030973">
    <property type="term" value="F:molybdate ion binding"/>
    <property type="evidence" value="ECO:0007669"/>
    <property type="project" value="TreeGrafter"/>
</dbReference>
<dbReference type="EMBL" id="JPKR02000004">
    <property type="protein sequence ID" value="KGD74775.1"/>
    <property type="molecule type" value="Genomic_DNA"/>
</dbReference>
<organism evidence="1 2">
    <name type="scientific">Tatumella morbirosei</name>
    <dbReference type="NCBI Taxonomy" id="642227"/>
    <lineage>
        <taxon>Bacteria</taxon>
        <taxon>Pseudomonadati</taxon>
        <taxon>Pseudomonadota</taxon>
        <taxon>Gammaproteobacteria</taxon>
        <taxon>Enterobacterales</taxon>
        <taxon>Erwiniaceae</taxon>
        <taxon>Tatumella</taxon>
    </lineage>
</organism>
<dbReference type="Gene3D" id="3.40.190.10">
    <property type="entry name" value="Periplasmic binding protein-like II"/>
    <property type="match status" value="2"/>
</dbReference>
<dbReference type="SUPFAM" id="SSF53850">
    <property type="entry name" value="Periplasmic binding protein-like II"/>
    <property type="match status" value="1"/>
</dbReference>
<protein>
    <submittedName>
        <fullName evidence="1">Molybdate ABC transporter substrate-binding protein</fullName>
    </submittedName>
</protein>
<evidence type="ECO:0000313" key="1">
    <source>
        <dbReference type="EMBL" id="KGD74775.1"/>
    </source>
</evidence>
<keyword evidence="2" id="KW-1185">Reference proteome</keyword>
<dbReference type="OrthoDB" id="8216219at2"/>
<dbReference type="Proteomes" id="UP000029577">
    <property type="component" value="Unassembled WGS sequence"/>
</dbReference>
<accession>A0A095VJG4</accession>
<comment type="caution">
    <text evidence="1">The sequence shown here is derived from an EMBL/GenBank/DDBJ whole genome shotgun (WGS) entry which is preliminary data.</text>
</comment>
<dbReference type="eggNOG" id="COG1840">
    <property type="taxonomic scope" value="Bacteria"/>
</dbReference>
<dbReference type="STRING" id="642227.HA49_05520"/>
<gene>
    <name evidence="1" type="ORF">HA49_05520</name>
</gene>
<reference evidence="1" key="1">
    <citation type="submission" date="2014-12" db="EMBL/GenBank/DDBJ databases">
        <title>The draft genome of the Tatumella morbirosei type strain, LMG23360T isolated from pineapple rot.</title>
        <authorList>
            <person name="Smits T.H."/>
            <person name="Palmer M."/>
            <person name="Venter S.N."/>
            <person name="Duffy B."/>
            <person name="Steenkamp E.T."/>
            <person name="Chan W.Y."/>
            <person name="Coutinho T.A."/>
            <person name="Coetzee M.P."/>
            <person name="De Maayer P."/>
        </authorList>
    </citation>
    <scope>NUCLEOTIDE SEQUENCE [LARGE SCALE GENOMIC DNA]</scope>
    <source>
        <strain evidence="1">LMG 23360</strain>
    </source>
</reference>